<dbReference type="GO" id="GO:0043130">
    <property type="term" value="F:ubiquitin binding"/>
    <property type="evidence" value="ECO:0007669"/>
    <property type="project" value="InterPro"/>
</dbReference>
<keyword evidence="2" id="KW-0472">Membrane</keyword>
<organism evidence="4 5">
    <name type="scientific">Trifolium subterraneum</name>
    <name type="common">Subterranean clover</name>
    <dbReference type="NCBI Taxonomy" id="3900"/>
    <lineage>
        <taxon>Eukaryota</taxon>
        <taxon>Viridiplantae</taxon>
        <taxon>Streptophyta</taxon>
        <taxon>Embryophyta</taxon>
        <taxon>Tracheophyta</taxon>
        <taxon>Spermatophyta</taxon>
        <taxon>Magnoliopsida</taxon>
        <taxon>eudicotyledons</taxon>
        <taxon>Gunneridae</taxon>
        <taxon>Pentapetalae</taxon>
        <taxon>rosids</taxon>
        <taxon>fabids</taxon>
        <taxon>Fabales</taxon>
        <taxon>Fabaceae</taxon>
        <taxon>Papilionoideae</taxon>
        <taxon>50 kb inversion clade</taxon>
        <taxon>NPAAA clade</taxon>
        <taxon>Hologalegina</taxon>
        <taxon>IRL clade</taxon>
        <taxon>Trifolieae</taxon>
        <taxon>Trifolium</taxon>
    </lineage>
</organism>
<dbReference type="PANTHER" id="PTHR21494">
    <property type="entry name" value="ACTIVATING SIGNAL COINTEGRATOR 1 COMPLEX SUBUNIT 2 ASC-1 COMPLEX SUBUNIT P100"/>
    <property type="match status" value="1"/>
</dbReference>
<dbReference type="InterPro" id="IPR009060">
    <property type="entry name" value="UBA-like_sf"/>
</dbReference>
<evidence type="ECO:0000256" key="2">
    <source>
        <dbReference type="SAM" id="Phobius"/>
    </source>
</evidence>
<evidence type="ECO:0000259" key="3">
    <source>
        <dbReference type="PROSITE" id="PS51140"/>
    </source>
</evidence>
<proteinExistence type="predicted"/>
<feature type="compositionally biased region" description="Low complexity" evidence="1">
    <location>
        <begin position="44"/>
        <end position="57"/>
    </location>
</feature>
<feature type="compositionally biased region" description="Polar residues" evidence="1">
    <location>
        <begin position="31"/>
        <end position="43"/>
    </location>
</feature>
<feature type="compositionally biased region" description="Polar residues" evidence="1">
    <location>
        <begin position="730"/>
        <end position="750"/>
    </location>
</feature>
<dbReference type="Proteomes" id="UP000242715">
    <property type="component" value="Unassembled WGS sequence"/>
</dbReference>
<dbReference type="Pfam" id="PF02845">
    <property type="entry name" value="CUE"/>
    <property type="match status" value="1"/>
</dbReference>
<feature type="region of interest" description="Disordered" evidence="1">
    <location>
        <begin position="813"/>
        <end position="931"/>
    </location>
</feature>
<name>A0A2Z6P220_TRISU</name>
<feature type="domain" description="CUE" evidence="3">
    <location>
        <begin position="551"/>
        <end position="594"/>
    </location>
</feature>
<feature type="compositionally biased region" description="Basic and acidic residues" evidence="1">
    <location>
        <begin position="831"/>
        <end position="841"/>
    </location>
</feature>
<dbReference type="SUPFAM" id="SSF46934">
    <property type="entry name" value="UBA-like"/>
    <property type="match status" value="1"/>
</dbReference>
<dbReference type="OrthoDB" id="5577209at2759"/>
<feature type="transmembrane region" description="Helical" evidence="2">
    <location>
        <begin position="198"/>
        <end position="224"/>
    </location>
</feature>
<dbReference type="AlphaFoldDB" id="A0A2Z6P220"/>
<feature type="compositionally biased region" description="Polar residues" evidence="1">
    <location>
        <begin position="842"/>
        <end position="851"/>
    </location>
</feature>
<protein>
    <recommendedName>
        <fullName evidence="3">CUE domain-containing protein</fullName>
    </recommendedName>
</protein>
<dbReference type="EMBL" id="DF973632">
    <property type="protein sequence ID" value="GAU36487.1"/>
    <property type="molecule type" value="Genomic_DNA"/>
</dbReference>
<dbReference type="SMART" id="SM00546">
    <property type="entry name" value="CUE"/>
    <property type="match status" value="1"/>
</dbReference>
<keyword evidence="5" id="KW-1185">Reference proteome</keyword>
<gene>
    <name evidence="4" type="ORF">TSUD_316130</name>
</gene>
<accession>A0A2Z6P220</accession>
<sequence length="931" mass="103666">MSNRYGQPNQNHTNNNNNKGFNKTQKKFVPKNSTPTLSTSLRENQQTTSGTNSSSSGMVQPARGVNINGNFVYYLPQDEAVAAGFGAEDGGLDALESQKVVDLLNSQLSRLLKLKPKDFWSQVASDTSLHEFLNSFLQFRSRWYDLPHRGTRGIVAGVIFGEHDLSRRVFMVLYRMSSNRDPGARPADTLSLRDHEVYVFECIFIMAAILLPLAAMPSAVLFIVDFGLRHELSSAITGKSVLLQEKKLLDLPKLFDICAIYNHENEELTRLLVRKALHAQPWMHDNLTAVTSHFMVIVSTMHERCSSSLEVLFASGSLDDHNAAFLKTDLLEVMDFINDAIVSMDAFVSAYEPAALWFSSPVEMSYGNEELLSFLARLHDSLIPSMQKGFHIIFADKQDDMVSNIVVSLKMLRTRLVKFGWQLLHLCYLSDDVFLDSIPLPAATKMFPANVEDPVIRADILVQTFREINSVSLSFLEIYKKETFLQDVERNFNIFSRIEGLKHNGWIFIDDEQLKYISGILSSPEEINKEPYSSKIPVPKQAMQADEDAVVLESKISQIRDLFPDYGKGYLSACLEVYDQNPEEVIQRILEGTLHKDLMCLDTSLETVPKSPAKSTTVSRNDKGKGILIDSTPVSSNTKVFNGKQQTVGPLMPSSAPLGKFVRKSTADMPDASILDNKDEKDALRILQYEYDDEYDDSFDDLGLSVADSGVEENEMLDDEMNEKPGKSRATGTGNSVQNASNTKWGSRQKPQYYVKDGKNYSYKVAGAVAVANSNEASLVNEAQQELIYGLGRGGNLPLGAVQKLADSYKGGGNQFQVSETEGRGSSSGRGKREGGRHVEHNQYQGKQSEVSEVEGRDQGPNNRGRGRGRGRHIEHNQYQEKQSDVSEVEGTDQGSTSRGRGRGRGRGGGRNNHYRKDQAMKKHFSGLGGF</sequence>
<dbReference type="PANTHER" id="PTHR21494:SF0">
    <property type="entry name" value="ACTIVATING SIGNAL COINTEGRATOR 1 COMPLEX SUBUNIT 2"/>
    <property type="match status" value="1"/>
</dbReference>
<dbReference type="PROSITE" id="PS51140">
    <property type="entry name" value="CUE"/>
    <property type="match status" value="1"/>
</dbReference>
<evidence type="ECO:0000313" key="5">
    <source>
        <dbReference type="Proteomes" id="UP000242715"/>
    </source>
</evidence>
<evidence type="ECO:0000313" key="4">
    <source>
        <dbReference type="EMBL" id="GAU36487.1"/>
    </source>
</evidence>
<keyword evidence="2" id="KW-1133">Transmembrane helix</keyword>
<keyword evidence="2" id="KW-0812">Transmembrane</keyword>
<feature type="region of interest" description="Disordered" evidence="1">
    <location>
        <begin position="1"/>
        <end position="61"/>
    </location>
</feature>
<dbReference type="CDD" id="cd14364">
    <property type="entry name" value="CUE_ASCC2"/>
    <property type="match status" value="1"/>
</dbReference>
<feature type="compositionally biased region" description="Low complexity" evidence="1">
    <location>
        <begin position="9"/>
        <end position="23"/>
    </location>
</feature>
<evidence type="ECO:0000256" key="1">
    <source>
        <dbReference type="SAM" id="MobiDB-lite"/>
    </source>
</evidence>
<dbReference type="Gene3D" id="1.10.8.10">
    <property type="entry name" value="DNA helicase RuvA subunit, C-terminal domain"/>
    <property type="match status" value="1"/>
</dbReference>
<dbReference type="InterPro" id="IPR003892">
    <property type="entry name" value="CUE"/>
</dbReference>
<dbReference type="InterPro" id="IPR041800">
    <property type="entry name" value="ASCC2_CUE"/>
</dbReference>
<reference evidence="5" key="1">
    <citation type="journal article" date="2017" name="Front. Plant Sci.">
        <title>Climate Clever Clovers: New Paradigm to Reduce the Environmental Footprint of Ruminants by Breeding Low Methanogenic Forages Utilizing Haplotype Variation.</title>
        <authorList>
            <person name="Kaur P."/>
            <person name="Appels R."/>
            <person name="Bayer P.E."/>
            <person name="Keeble-Gagnere G."/>
            <person name="Wang J."/>
            <person name="Hirakawa H."/>
            <person name="Shirasawa K."/>
            <person name="Vercoe P."/>
            <person name="Stefanova K."/>
            <person name="Durmic Z."/>
            <person name="Nichols P."/>
            <person name="Revell C."/>
            <person name="Isobe S.N."/>
            <person name="Edwards D."/>
            <person name="Erskine W."/>
        </authorList>
    </citation>
    <scope>NUCLEOTIDE SEQUENCE [LARGE SCALE GENOMIC DNA]</scope>
    <source>
        <strain evidence="5">cv. Daliak</strain>
    </source>
</reference>
<dbReference type="InterPro" id="IPR052586">
    <property type="entry name" value="ASCC2"/>
</dbReference>
<feature type="compositionally biased region" description="Basic and acidic residues" evidence="1">
    <location>
        <begin position="872"/>
        <end position="885"/>
    </location>
</feature>
<feature type="region of interest" description="Disordered" evidence="1">
    <location>
        <begin position="716"/>
        <end position="751"/>
    </location>
</feature>